<dbReference type="SUPFAM" id="SSF53720">
    <property type="entry name" value="ALDH-like"/>
    <property type="match status" value="1"/>
</dbReference>
<sequence>MRRDTRLLRAGDDPRMSRTTLDGTAAAPVTVVHVVRGEADRSTPVDRGRFTAPALDLDRLVWPRTEPGPAFDVPVAEIVDLLVETGEALKADRAGLLAEALDRMVPVSPLPAEVLERAYAVLWRSFQRPGLYAQIDHELGGADVLDGWREVRLPDDRIAATRAFPPRLVHIIAGNAPGVAAMSVVRGALTKGVNLLKLPSNDLFTATAILRTMAAVAPGHPVVRSFSAVYWRGGDEAVESVLFRPQFFDKLVAWGGEATIRSALKYVGPGFELVSFDPKTSISMIGREAFASEESLARAADAGAADATFFNQQACVASRFQFVEGSWEDADRYAALLCERLGVAREFSSADGPRVAAELREEIDVLRSMEPEYRVWGGYDGRGLVIRSPEPVDFHPDGKIVNVVPVAALSDAVTHAGVATQTVGVYPDIRKAELRDALACAGVQRVVSLGRAGGMPPGLSHDGFFPLQRLMRWVNDE</sequence>
<dbReference type="GO" id="GO:0050062">
    <property type="term" value="F:long-chain-fatty-acyl-CoA reductase activity"/>
    <property type="evidence" value="ECO:0007669"/>
    <property type="project" value="UniProtKB-EC"/>
</dbReference>
<dbReference type="InterPro" id="IPR008670">
    <property type="entry name" value="CoA_reduct_LuxC"/>
</dbReference>
<evidence type="ECO:0000256" key="1">
    <source>
        <dbReference type="ARBA" id="ARBA00022857"/>
    </source>
</evidence>
<dbReference type="GO" id="GO:0008218">
    <property type="term" value="P:bioluminescence"/>
    <property type="evidence" value="ECO:0007669"/>
    <property type="project" value="InterPro"/>
</dbReference>
<dbReference type="InterPro" id="IPR016161">
    <property type="entry name" value="Ald_DH/histidinol_DH"/>
</dbReference>
<proteinExistence type="inferred from homology"/>
<dbReference type="EC" id="1.2.1.50" evidence="2"/>
<dbReference type="eggNOG" id="COG1012">
    <property type="taxonomic scope" value="Bacteria"/>
</dbReference>
<dbReference type="Pfam" id="PF05893">
    <property type="entry name" value="LuxC"/>
    <property type="match status" value="1"/>
</dbReference>
<comment type="catalytic activity">
    <reaction evidence="2">
        <text>a long-chain fatty aldehyde + NADP(+) + CoA = a long-chain fatty acyl-CoA + NADPH + H(+)</text>
        <dbReference type="Rhea" id="RHEA:15437"/>
        <dbReference type="ChEBI" id="CHEBI:15378"/>
        <dbReference type="ChEBI" id="CHEBI:17176"/>
        <dbReference type="ChEBI" id="CHEBI:57287"/>
        <dbReference type="ChEBI" id="CHEBI:57783"/>
        <dbReference type="ChEBI" id="CHEBI:58349"/>
        <dbReference type="ChEBI" id="CHEBI:83139"/>
        <dbReference type="EC" id="1.2.1.50"/>
    </reaction>
</comment>
<dbReference type="GO" id="GO:0003995">
    <property type="term" value="F:acyl-CoA dehydrogenase activity"/>
    <property type="evidence" value="ECO:0007669"/>
    <property type="project" value="InterPro"/>
</dbReference>
<reference evidence="3" key="1">
    <citation type="submission" date="2009-10" db="EMBL/GenBank/DDBJ databases">
        <title>The genome sequence of Streptomyces sviceus strain ATCC 29083.</title>
        <authorList>
            <consortium name="The Broad Institute Genome Sequencing Platform"/>
            <consortium name="Broad Institute Microbial Sequencing Center"/>
            <person name="Fischbach M."/>
            <person name="Godfrey P."/>
            <person name="Ward D."/>
            <person name="Young S."/>
            <person name="Zeng Q."/>
            <person name="Koehrsen M."/>
            <person name="Alvarado L."/>
            <person name="Berlin A.M."/>
            <person name="Bochicchio J."/>
            <person name="Borenstein D."/>
            <person name="Chapman S.B."/>
            <person name="Chen Z."/>
            <person name="Engels R."/>
            <person name="Freedman E."/>
            <person name="Gellesch M."/>
            <person name="Goldberg J."/>
            <person name="Griggs A."/>
            <person name="Gujja S."/>
            <person name="Heilman E.R."/>
            <person name="Heiman D.I."/>
            <person name="Hepburn T.A."/>
            <person name="Howarth C."/>
            <person name="Jen D."/>
            <person name="Larson L."/>
            <person name="Lewis B."/>
            <person name="Mehta T."/>
            <person name="Park D."/>
            <person name="Pearson M."/>
            <person name="Richards J."/>
            <person name="Roberts A."/>
            <person name="Saif S."/>
            <person name="Shea T.D."/>
            <person name="Shenoy N."/>
            <person name="Sisk P."/>
            <person name="Stolte C."/>
            <person name="Sykes S.N."/>
            <person name="Thomson T."/>
            <person name="Walk T."/>
            <person name="White J."/>
            <person name="Yandava C."/>
            <person name="Straight P."/>
            <person name="Clardy J."/>
            <person name="Hung D."/>
            <person name="Kolter R."/>
            <person name="Mekalanos J."/>
            <person name="Walker S."/>
            <person name="Walsh C.T."/>
            <person name="Wieland-Brown L.C."/>
            <person name="Haas B."/>
            <person name="Nusbaum C."/>
            <person name="Birren B."/>
        </authorList>
    </citation>
    <scope>NUCLEOTIDE SEQUENCE [LARGE SCALE GENOMIC DNA]</scope>
    <source>
        <strain evidence="3">ATCC 29083</strain>
    </source>
</reference>
<organism evidence="3 4">
    <name type="scientific">Streptomyces sviceus (strain ATCC 29083 / DSM 924 / JCM 4929 / NBRC 13980 / NCIMB 11184 / NRRL 5439 / UC 5370)</name>
    <dbReference type="NCBI Taxonomy" id="463191"/>
    <lineage>
        <taxon>Bacteria</taxon>
        <taxon>Bacillati</taxon>
        <taxon>Actinomycetota</taxon>
        <taxon>Actinomycetes</taxon>
        <taxon>Kitasatosporales</taxon>
        <taxon>Streptomycetaceae</taxon>
        <taxon>Streptomyces</taxon>
    </lineage>
</organism>
<accession>B5HPG8</accession>
<evidence type="ECO:0000256" key="2">
    <source>
        <dbReference type="PIRNR" id="PIRNR009414"/>
    </source>
</evidence>
<comment type="similarity">
    <text evidence="2">Belongs to the LuxC family.</text>
</comment>
<dbReference type="PIRSF" id="PIRSF009414">
    <property type="entry name" value="LuxC"/>
    <property type="match status" value="1"/>
</dbReference>
<evidence type="ECO:0000313" key="3">
    <source>
        <dbReference type="EMBL" id="EDY54744.1"/>
    </source>
</evidence>
<name>B5HPG8_STRX2</name>
<gene>
    <name evidence="3" type="ORF">SSEG_08621</name>
</gene>
<dbReference type="HOGENOM" id="CLU_588806_0_0_11"/>
<keyword evidence="4" id="KW-1185">Reference proteome</keyword>
<dbReference type="Proteomes" id="UP000002785">
    <property type="component" value="Chromosome"/>
</dbReference>
<evidence type="ECO:0000313" key="4">
    <source>
        <dbReference type="Proteomes" id="UP000002785"/>
    </source>
</evidence>
<dbReference type="EMBL" id="CM000951">
    <property type="protein sequence ID" value="EDY54744.1"/>
    <property type="molecule type" value="Genomic_DNA"/>
</dbReference>
<keyword evidence="1 2" id="KW-0521">NADP</keyword>
<protein>
    <recommendedName>
        <fullName evidence="2">Acyl-CoA reductase</fullName>
        <ecNumber evidence="2">1.2.1.50</ecNumber>
    </recommendedName>
</protein>
<dbReference type="AlphaFoldDB" id="B5HPG8"/>
<dbReference type="CDD" id="cd07080">
    <property type="entry name" value="ALDH_Acyl-CoA-Red_LuxC"/>
    <property type="match status" value="1"/>
</dbReference>
<keyword evidence="2" id="KW-0560">Oxidoreductase</keyword>